<evidence type="ECO:0000256" key="1">
    <source>
        <dbReference type="ARBA" id="ARBA00004442"/>
    </source>
</evidence>
<dbReference type="Proteomes" id="UP000199452">
    <property type="component" value="Unassembled WGS sequence"/>
</dbReference>
<dbReference type="PROSITE" id="PS50005">
    <property type="entry name" value="TPR"/>
    <property type="match status" value="1"/>
</dbReference>
<dbReference type="PANTHER" id="PTHR30329">
    <property type="entry name" value="STATOR ELEMENT OF FLAGELLAR MOTOR COMPLEX"/>
    <property type="match status" value="1"/>
</dbReference>
<dbReference type="SUPFAM" id="SSF48452">
    <property type="entry name" value="TPR-like"/>
    <property type="match status" value="1"/>
</dbReference>
<protein>
    <submittedName>
        <fullName evidence="7">Peptidoglycan-associated lipoprotein</fullName>
    </submittedName>
</protein>
<dbReference type="Gene3D" id="2.60.40.1120">
    <property type="entry name" value="Carboxypeptidase-like, regulatory domain"/>
    <property type="match status" value="1"/>
</dbReference>
<dbReference type="InterPro" id="IPR006664">
    <property type="entry name" value="OMP_bac"/>
</dbReference>
<gene>
    <name evidence="7" type="ORF">SAMN05216323_101727</name>
</gene>
<evidence type="ECO:0000256" key="4">
    <source>
        <dbReference type="PROSITE-ProRule" id="PRU00339"/>
    </source>
</evidence>
<feature type="repeat" description="TPR" evidence="4">
    <location>
        <begin position="100"/>
        <end position="133"/>
    </location>
</feature>
<organism evidence="7 8">
    <name type="scientific">Williamwhitmania taraxaci</name>
    <dbReference type="NCBI Taxonomy" id="1640674"/>
    <lineage>
        <taxon>Bacteria</taxon>
        <taxon>Pseudomonadati</taxon>
        <taxon>Bacteroidota</taxon>
        <taxon>Bacteroidia</taxon>
        <taxon>Bacteroidales</taxon>
        <taxon>Williamwhitmaniaceae</taxon>
        <taxon>Williamwhitmania</taxon>
    </lineage>
</organism>
<evidence type="ECO:0000256" key="3">
    <source>
        <dbReference type="ARBA" id="ARBA00023237"/>
    </source>
</evidence>
<dbReference type="InterPro" id="IPR011659">
    <property type="entry name" value="WD40"/>
</dbReference>
<evidence type="ECO:0000259" key="6">
    <source>
        <dbReference type="PROSITE" id="PS51123"/>
    </source>
</evidence>
<keyword evidence="7" id="KW-0449">Lipoprotein</keyword>
<dbReference type="OrthoDB" id="1488841at2"/>
<accession>A0A1G6ITT6</accession>
<evidence type="ECO:0000256" key="5">
    <source>
        <dbReference type="PROSITE-ProRule" id="PRU00473"/>
    </source>
</evidence>
<dbReference type="Gene3D" id="3.30.1330.60">
    <property type="entry name" value="OmpA-like domain"/>
    <property type="match status" value="1"/>
</dbReference>
<dbReference type="AlphaFoldDB" id="A0A1G6ITT6"/>
<dbReference type="Gene3D" id="1.25.40.10">
    <property type="entry name" value="Tetratricopeptide repeat domain"/>
    <property type="match status" value="1"/>
</dbReference>
<dbReference type="RefSeq" id="WP_092437067.1">
    <property type="nucleotide sequence ID" value="NZ_FMYP01000017.1"/>
</dbReference>
<keyword evidence="2 5" id="KW-0472">Membrane</keyword>
<dbReference type="CDD" id="cd07185">
    <property type="entry name" value="OmpA_C-like"/>
    <property type="match status" value="1"/>
</dbReference>
<dbReference type="SUPFAM" id="SSF82171">
    <property type="entry name" value="DPP6 N-terminal domain-like"/>
    <property type="match status" value="1"/>
</dbReference>
<dbReference type="GO" id="GO:0009279">
    <property type="term" value="C:cell outer membrane"/>
    <property type="evidence" value="ECO:0007669"/>
    <property type="project" value="UniProtKB-SubCell"/>
</dbReference>
<dbReference type="STRING" id="1640674.SAMN05216323_101727"/>
<keyword evidence="3" id="KW-0998">Cell outer membrane</keyword>
<dbReference type="Pfam" id="PF07676">
    <property type="entry name" value="PD40"/>
    <property type="match status" value="2"/>
</dbReference>
<dbReference type="SUPFAM" id="SSF103088">
    <property type="entry name" value="OmpA-like"/>
    <property type="match status" value="1"/>
</dbReference>
<dbReference type="PROSITE" id="PS51123">
    <property type="entry name" value="OMPA_2"/>
    <property type="match status" value="1"/>
</dbReference>
<evidence type="ECO:0000313" key="7">
    <source>
        <dbReference type="EMBL" id="SDC09909.1"/>
    </source>
</evidence>
<dbReference type="PRINTS" id="PR01021">
    <property type="entry name" value="OMPADOMAIN"/>
</dbReference>
<dbReference type="SUPFAM" id="SSF49464">
    <property type="entry name" value="Carboxypeptidase regulatory domain-like"/>
    <property type="match status" value="1"/>
</dbReference>
<dbReference type="Pfam" id="PF00691">
    <property type="entry name" value="OmpA"/>
    <property type="match status" value="1"/>
</dbReference>
<name>A0A1G6ITT6_9BACT</name>
<keyword evidence="4" id="KW-0802">TPR repeat</keyword>
<dbReference type="InterPro" id="IPR019734">
    <property type="entry name" value="TPR_rpt"/>
</dbReference>
<feature type="domain" description="OmpA-like" evidence="6">
    <location>
        <begin position="517"/>
        <end position="662"/>
    </location>
</feature>
<dbReference type="InterPro" id="IPR008969">
    <property type="entry name" value="CarboxyPept-like_regulatory"/>
</dbReference>
<dbReference type="InterPro" id="IPR011990">
    <property type="entry name" value="TPR-like_helical_dom_sf"/>
</dbReference>
<dbReference type="EMBL" id="FMYP01000017">
    <property type="protein sequence ID" value="SDC09909.1"/>
    <property type="molecule type" value="Genomic_DNA"/>
</dbReference>
<proteinExistence type="predicted"/>
<evidence type="ECO:0000313" key="8">
    <source>
        <dbReference type="Proteomes" id="UP000199452"/>
    </source>
</evidence>
<dbReference type="InterPro" id="IPR050330">
    <property type="entry name" value="Bact_OuterMem_StrucFunc"/>
</dbReference>
<dbReference type="SMART" id="SM00028">
    <property type="entry name" value="TPR"/>
    <property type="match status" value="2"/>
</dbReference>
<dbReference type="PANTHER" id="PTHR30329:SF21">
    <property type="entry name" value="LIPOPROTEIN YIAD-RELATED"/>
    <property type="match status" value="1"/>
</dbReference>
<reference evidence="7 8" key="1">
    <citation type="submission" date="2016-09" db="EMBL/GenBank/DDBJ databases">
        <authorList>
            <person name="Capua I."/>
            <person name="De Benedictis P."/>
            <person name="Joannis T."/>
            <person name="Lombin L.H."/>
            <person name="Cattoli G."/>
        </authorList>
    </citation>
    <scope>NUCLEOTIDE SEQUENCE [LARGE SCALE GENOMIC DNA]</scope>
    <source>
        <strain evidence="7 8">A7P-90m</strain>
    </source>
</reference>
<sequence>MVKKTFPFLIKGVFALCIGLFLLPATTLGQSKLERANRVFEAGGYYEAIDIYRNIYNDLADASKKPFVLFRIGEAYRVIGNNRQAEIWFEKAIKKEYGDPVVYLKFGDVLMIQENYDKALAQFEEYKKLVPADPIVNDRIKSCELARQWTANPSGYIVESVDFTNSKFNDFSPAFGSEDYGILYFTSSRPGTVGNKTHSATGESFTDIFVTERDRKNTWSTPKPIQGEVNTEFEEGSCSLSSDYKTMFFTRCRVNKRDKLGCEILFAQNQEGTWIKPERIPISGDSIVVAHPSISDDGLTLLFVSDMPGGFGQTDIWKITRNSISDSWGEPINLGAAINTPGREMFPYAHPDGSIYYSSDGKLGMGGLDIYKATQKKDGSWESANMRYPVNSSADDFGVVFQKEKEMGYVTSRRKSGRGGDDIYQFYLPPILFNITGIVKDDKTDKPLAQSTVKLIGSDGTNLSIETGKDGVFKFVLSPSTDFVMVSQRVGYLNGKGKETTRGITASKDFTATLYMASTAKPIELPNIFYDYGRWELRPESMVSLDKLVETLNDNPNITIELGSHTDSRGTDAFNYELSQKRAQSVVDYLIEKGIATDRLKAKGYAASNPKVIDARIEQSYPYLKEGSILNEVFITGLGIEEQREVCHQLNRRTEFRVLSTTYKPADIK</sequence>
<dbReference type="InterPro" id="IPR036737">
    <property type="entry name" value="OmpA-like_sf"/>
</dbReference>
<dbReference type="InterPro" id="IPR006665">
    <property type="entry name" value="OmpA-like"/>
</dbReference>
<evidence type="ECO:0000256" key="2">
    <source>
        <dbReference type="ARBA" id="ARBA00023136"/>
    </source>
</evidence>
<comment type="subcellular location">
    <subcellularLocation>
        <location evidence="1">Cell outer membrane</location>
    </subcellularLocation>
</comment>
<keyword evidence="8" id="KW-1185">Reference proteome</keyword>